<protein>
    <submittedName>
        <fullName evidence="2">Universal stress protein family protein</fullName>
    </submittedName>
</protein>
<dbReference type="CDD" id="cd00293">
    <property type="entry name" value="USP-like"/>
    <property type="match status" value="1"/>
</dbReference>
<keyword evidence="3" id="KW-1185">Reference proteome</keyword>
<name>A0A0P1E744_9RHOB</name>
<organism evidence="2 3">
    <name type="scientific">Ruegeria atlantica</name>
    <dbReference type="NCBI Taxonomy" id="81569"/>
    <lineage>
        <taxon>Bacteria</taxon>
        <taxon>Pseudomonadati</taxon>
        <taxon>Pseudomonadota</taxon>
        <taxon>Alphaproteobacteria</taxon>
        <taxon>Rhodobacterales</taxon>
        <taxon>Roseobacteraceae</taxon>
        <taxon>Ruegeria</taxon>
    </lineage>
</organism>
<dbReference type="EMBL" id="CYPS01000057">
    <property type="protein sequence ID" value="CUH44698.1"/>
    <property type="molecule type" value="Genomic_DNA"/>
</dbReference>
<accession>A0A0P1E744</accession>
<dbReference type="Proteomes" id="UP000050786">
    <property type="component" value="Unassembled WGS sequence"/>
</dbReference>
<evidence type="ECO:0000313" key="3">
    <source>
        <dbReference type="Proteomes" id="UP000050786"/>
    </source>
</evidence>
<dbReference type="Pfam" id="PF00582">
    <property type="entry name" value="Usp"/>
    <property type="match status" value="1"/>
</dbReference>
<evidence type="ECO:0000259" key="1">
    <source>
        <dbReference type="Pfam" id="PF00582"/>
    </source>
</evidence>
<proteinExistence type="predicted"/>
<dbReference type="SUPFAM" id="SSF52402">
    <property type="entry name" value="Adenine nucleotide alpha hydrolases-like"/>
    <property type="match status" value="1"/>
</dbReference>
<dbReference type="AlphaFoldDB" id="A0A0P1E744"/>
<dbReference type="InterPro" id="IPR006016">
    <property type="entry name" value="UspA"/>
</dbReference>
<reference evidence="3" key="1">
    <citation type="submission" date="2015-09" db="EMBL/GenBank/DDBJ databases">
        <authorList>
            <person name="Rodrigo-Torres L."/>
            <person name="Arahal D.R."/>
        </authorList>
    </citation>
    <scope>NUCLEOTIDE SEQUENCE [LARGE SCALE GENOMIC DNA]</scope>
    <source>
        <strain evidence="3">CECT 4293</strain>
    </source>
</reference>
<evidence type="ECO:0000313" key="2">
    <source>
        <dbReference type="EMBL" id="CUH44698.1"/>
    </source>
</evidence>
<dbReference type="Gene3D" id="3.40.50.12370">
    <property type="match status" value="1"/>
</dbReference>
<sequence length="281" mass="30327">MQHRTVAYYVGIDTDDASILECAEISRNQNSHLICVLIADLPNLPYLKYGSNRFVKAGLPSNWLDVLNGKNAALKSRASEVEALLEGQGVSANVIACMGSGTELQQLVAGQANSSDIVFLDAELRKYPDLFHKIAYGVLFHSPVALMINGDPFAQRDCIFLAWNDSLPASRAAHLALPIFLAANEVVIGCFDLPSPDDLEGQVPGSDLAGWLSHHGCTVTVSQFPCGGNSIEHCIQERARELGADLVVMGAYGHSHLRQSVFGGTTQAMLEQTRLPVLFGH</sequence>
<gene>
    <name evidence="2" type="ORF">RUM4293_03604</name>
</gene>
<feature type="domain" description="UspA" evidence="1">
    <location>
        <begin position="235"/>
        <end position="278"/>
    </location>
</feature>
<dbReference type="RefSeq" id="WP_058274663.1">
    <property type="nucleotide sequence ID" value="NZ_CYPS01000057.1"/>
</dbReference>